<evidence type="ECO:0000313" key="2">
    <source>
        <dbReference type="Proteomes" id="UP000053240"/>
    </source>
</evidence>
<name>A0A0N1IC62_PAPMA</name>
<dbReference type="AlphaFoldDB" id="A0A0N1IC62"/>
<protein>
    <submittedName>
        <fullName evidence="1">Uncharacterized protein</fullName>
    </submittedName>
</protein>
<evidence type="ECO:0000313" key="1">
    <source>
        <dbReference type="EMBL" id="KPJ20955.1"/>
    </source>
</evidence>
<dbReference type="InParanoid" id="A0A0N1IC62"/>
<dbReference type="Proteomes" id="UP000053240">
    <property type="component" value="Unassembled WGS sequence"/>
</dbReference>
<reference evidence="1 2" key="1">
    <citation type="journal article" date="2015" name="Nat. Commun.">
        <title>Outbred genome sequencing and CRISPR/Cas9 gene editing in butterflies.</title>
        <authorList>
            <person name="Li X."/>
            <person name="Fan D."/>
            <person name="Zhang W."/>
            <person name="Liu G."/>
            <person name="Zhang L."/>
            <person name="Zhao L."/>
            <person name="Fang X."/>
            <person name="Chen L."/>
            <person name="Dong Y."/>
            <person name="Chen Y."/>
            <person name="Ding Y."/>
            <person name="Zhao R."/>
            <person name="Feng M."/>
            <person name="Zhu Y."/>
            <person name="Feng Y."/>
            <person name="Jiang X."/>
            <person name="Zhu D."/>
            <person name="Xiang H."/>
            <person name="Feng X."/>
            <person name="Li S."/>
            <person name="Wang J."/>
            <person name="Zhang G."/>
            <person name="Kronforst M.R."/>
            <person name="Wang W."/>
        </authorList>
    </citation>
    <scope>NUCLEOTIDE SEQUENCE [LARGE SCALE GENOMIC DNA]</scope>
    <source>
        <strain evidence="1">Ya'a_city_454_Pm</strain>
        <tissue evidence="1">Whole body</tissue>
    </source>
</reference>
<keyword evidence="2" id="KW-1185">Reference proteome</keyword>
<proteinExistence type="predicted"/>
<sequence length="98" mass="11690">MNGNAVRVLAIYFLWKKRQQKRRRTVGVDPYNATRLLRGEHVTSFSDLRENSYKFYKYFRLSTSSFDELLCKLEFSLRRSSIRRIPIAPVEKFIGRVP</sequence>
<dbReference type="EMBL" id="LADJ01010362">
    <property type="protein sequence ID" value="KPJ20955.1"/>
    <property type="molecule type" value="Genomic_DNA"/>
</dbReference>
<organism evidence="1 2">
    <name type="scientific">Papilio machaon</name>
    <name type="common">Old World swallowtail butterfly</name>
    <dbReference type="NCBI Taxonomy" id="76193"/>
    <lineage>
        <taxon>Eukaryota</taxon>
        <taxon>Metazoa</taxon>
        <taxon>Ecdysozoa</taxon>
        <taxon>Arthropoda</taxon>
        <taxon>Hexapoda</taxon>
        <taxon>Insecta</taxon>
        <taxon>Pterygota</taxon>
        <taxon>Neoptera</taxon>
        <taxon>Endopterygota</taxon>
        <taxon>Lepidoptera</taxon>
        <taxon>Glossata</taxon>
        <taxon>Ditrysia</taxon>
        <taxon>Papilionoidea</taxon>
        <taxon>Papilionidae</taxon>
        <taxon>Papilioninae</taxon>
        <taxon>Papilio</taxon>
    </lineage>
</organism>
<gene>
    <name evidence="1" type="ORF">RR48_00015</name>
</gene>
<comment type="caution">
    <text evidence="1">The sequence shown here is derived from an EMBL/GenBank/DDBJ whole genome shotgun (WGS) entry which is preliminary data.</text>
</comment>
<accession>A0A0N1IC62</accession>